<protein>
    <submittedName>
        <fullName evidence="6">NAD(P)-binding domain-containing protein</fullName>
    </submittedName>
</protein>
<dbReference type="SUPFAM" id="SSF48179">
    <property type="entry name" value="6-phosphogluconate dehydrogenase C-terminal domain-like"/>
    <property type="match status" value="1"/>
</dbReference>
<dbReference type="InterPro" id="IPR015815">
    <property type="entry name" value="HIBADH-related"/>
</dbReference>
<dbReference type="GO" id="GO:0016054">
    <property type="term" value="P:organic acid catabolic process"/>
    <property type="evidence" value="ECO:0007669"/>
    <property type="project" value="UniProtKB-ARBA"/>
</dbReference>
<evidence type="ECO:0000313" key="7">
    <source>
        <dbReference type="Proteomes" id="UP001226762"/>
    </source>
</evidence>
<feature type="active site" evidence="3">
    <location>
        <position position="173"/>
    </location>
</feature>
<keyword evidence="7" id="KW-1185">Reference proteome</keyword>
<organism evidence="6 7">
    <name type="scientific">Marimonas arenosa</name>
    <dbReference type="NCBI Taxonomy" id="1795305"/>
    <lineage>
        <taxon>Bacteria</taxon>
        <taxon>Pseudomonadati</taxon>
        <taxon>Pseudomonadota</taxon>
        <taxon>Alphaproteobacteria</taxon>
        <taxon>Rhodobacterales</taxon>
        <taxon>Paracoccaceae</taxon>
        <taxon>Marimonas</taxon>
    </lineage>
</organism>
<dbReference type="PROSITE" id="PS00895">
    <property type="entry name" value="3_HYDROXYISOBUT_DH"/>
    <property type="match status" value="1"/>
</dbReference>
<evidence type="ECO:0000313" key="6">
    <source>
        <dbReference type="EMBL" id="MDQ2088870.1"/>
    </source>
</evidence>
<dbReference type="EMBL" id="JANHAX010000001">
    <property type="protein sequence ID" value="MDQ2088870.1"/>
    <property type="molecule type" value="Genomic_DNA"/>
</dbReference>
<dbReference type="InterPro" id="IPR036291">
    <property type="entry name" value="NAD(P)-bd_dom_sf"/>
</dbReference>
<dbReference type="PANTHER" id="PTHR43060">
    <property type="entry name" value="3-HYDROXYISOBUTYRATE DEHYDROGENASE-LIKE 1, MITOCHONDRIAL-RELATED"/>
    <property type="match status" value="1"/>
</dbReference>
<dbReference type="SUPFAM" id="SSF51735">
    <property type="entry name" value="NAD(P)-binding Rossmann-fold domains"/>
    <property type="match status" value="1"/>
</dbReference>
<reference evidence="6" key="2">
    <citation type="submission" date="2023-02" db="EMBL/GenBank/DDBJ databases">
        <title>'Rhodoalgimonas zhirmunskyi' gen. nov., isolated from a red alga.</title>
        <authorList>
            <person name="Nedashkovskaya O.I."/>
            <person name="Otstavnykh N.Y."/>
            <person name="Bystritskaya E.P."/>
            <person name="Balabanova L.A."/>
            <person name="Isaeva M.P."/>
        </authorList>
    </citation>
    <scope>NUCLEOTIDE SEQUENCE</scope>
    <source>
        <strain evidence="6">KCTC 52189</strain>
    </source>
</reference>
<dbReference type="Pfam" id="PF03446">
    <property type="entry name" value="NAD_binding_2"/>
    <property type="match status" value="1"/>
</dbReference>
<dbReference type="GO" id="GO:0050661">
    <property type="term" value="F:NADP binding"/>
    <property type="evidence" value="ECO:0007669"/>
    <property type="project" value="InterPro"/>
</dbReference>
<comment type="caution">
    <text evidence="6">The sequence shown here is derived from an EMBL/GenBank/DDBJ whole genome shotgun (WGS) entry which is preliminary data.</text>
</comment>
<dbReference type="InterPro" id="IPR013328">
    <property type="entry name" value="6PGD_dom2"/>
</dbReference>
<dbReference type="Pfam" id="PF14833">
    <property type="entry name" value="NAD_binding_11"/>
    <property type="match status" value="1"/>
</dbReference>
<evidence type="ECO:0000256" key="1">
    <source>
        <dbReference type="ARBA" id="ARBA00023002"/>
    </source>
</evidence>
<dbReference type="InterPro" id="IPR008927">
    <property type="entry name" value="6-PGluconate_DH-like_C_sf"/>
</dbReference>
<evidence type="ECO:0000256" key="3">
    <source>
        <dbReference type="PIRSR" id="PIRSR000103-1"/>
    </source>
</evidence>
<accession>A0AAE3WBX6</accession>
<sequence length="301" mass="29562">MSGPSTAIIGLGAMGMGMARNILAAGLPLKGYDLSGPARDRFAGLGGSACDSAAGAADGCDLLILMVVNAVQARAALFDTGAAAALAPGATVMLSSTVAPADARALAADLAATGVTLLDAPVSGGQVGAEAGTLTVMAAGAAAAFDRAAPVLEAIAKTVHRLGDTPGLGATYKTVHQLAAGVHLVAAAEVVALGTRAGCDPETLLSIISGAAGQSWMFDDRAPRMIMDDPPVTSTVEIFLKDLGLVLETGRDTATPLPLAAAAYQMLTAAGGLGHGQADDSAVIRAYQALTGTGPATTGKD</sequence>
<evidence type="ECO:0000259" key="4">
    <source>
        <dbReference type="Pfam" id="PF03446"/>
    </source>
</evidence>
<dbReference type="AlphaFoldDB" id="A0AAE3WBX6"/>
<reference evidence="6" key="1">
    <citation type="submission" date="2022-07" db="EMBL/GenBank/DDBJ databases">
        <authorList>
            <person name="Otstavnykh N."/>
            <person name="Isaeva M."/>
            <person name="Bystritskaya E."/>
        </authorList>
    </citation>
    <scope>NUCLEOTIDE SEQUENCE</scope>
    <source>
        <strain evidence="6">KCTC 52189</strain>
    </source>
</reference>
<dbReference type="Proteomes" id="UP001226762">
    <property type="component" value="Unassembled WGS sequence"/>
</dbReference>
<dbReference type="GO" id="GO:0016491">
    <property type="term" value="F:oxidoreductase activity"/>
    <property type="evidence" value="ECO:0007669"/>
    <property type="project" value="UniProtKB-KW"/>
</dbReference>
<keyword evidence="2" id="KW-0520">NAD</keyword>
<keyword evidence="1" id="KW-0560">Oxidoreductase</keyword>
<feature type="domain" description="6-phosphogluconate dehydrogenase NADP-binding" evidence="4">
    <location>
        <begin position="7"/>
        <end position="161"/>
    </location>
</feature>
<dbReference type="Gene3D" id="1.10.1040.10">
    <property type="entry name" value="N-(1-d-carboxylethyl)-l-norvaline Dehydrogenase, domain 2"/>
    <property type="match status" value="1"/>
</dbReference>
<name>A0AAE3WBX6_9RHOB</name>
<gene>
    <name evidence="6" type="ORF">NO357_03010</name>
</gene>
<dbReference type="Gene3D" id="3.40.50.720">
    <property type="entry name" value="NAD(P)-binding Rossmann-like Domain"/>
    <property type="match status" value="1"/>
</dbReference>
<evidence type="ECO:0000256" key="2">
    <source>
        <dbReference type="ARBA" id="ARBA00023027"/>
    </source>
</evidence>
<proteinExistence type="predicted"/>
<dbReference type="InterPro" id="IPR006115">
    <property type="entry name" value="6PGDH_NADP-bd"/>
</dbReference>
<dbReference type="GO" id="GO:0051287">
    <property type="term" value="F:NAD binding"/>
    <property type="evidence" value="ECO:0007669"/>
    <property type="project" value="InterPro"/>
</dbReference>
<evidence type="ECO:0000259" key="5">
    <source>
        <dbReference type="Pfam" id="PF14833"/>
    </source>
</evidence>
<feature type="domain" description="3-hydroxyisobutyrate dehydrogenase-like NAD-binding" evidence="5">
    <location>
        <begin position="167"/>
        <end position="287"/>
    </location>
</feature>
<dbReference type="InterPro" id="IPR029154">
    <property type="entry name" value="HIBADH-like_NADP-bd"/>
</dbReference>
<dbReference type="RefSeq" id="WP_306734130.1">
    <property type="nucleotide sequence ID" value="NZ_JANHAX010000001.1"/>
</dbReference>
<dbReference type="PIRSF" id="PIRSF000103">
    <property type="entry name" value="HIBADH"/>
    <property type="match status" value="1"/>
</dbReference>
<dbReference type="InterPro" id="IPR002204">
    <property type="entry name" value="3-OH-isobutyrate_DH-rel_CS"/>
</dbReference>